<gene>
    <name evidence="2" type="ORF">CLV67_104132</name>
</gene>
<dbReference type="Proteomes" id="UP000239415">
    <property type="component" value="Unassembled WGS sequence"/>
</dbReference>
<proteinExistence type="predicted"/>
<organism evidence="2 3">
    <name type="scientific">Actinoplanes italicus</name>
    <dbReference type="NCBI Taxonomy" id="113567"/>
    <lineage>
        <taxon>Bacteria</taxon>
        <taxon>Bacillati</taxon>
        <taxon>Actinomycetota</taxon>
        <taxon>Actinomycetes</taxon>
        <taxon>Micromonosporales</taxon>
        <taxon>Micromonosporaceae</taxon>
        <taxon>Actinoplanes</taxon>
    </lineage>
</organism>
<sequence length="334" mass="36609">MLLSAVLGTVLLAALVTRGPGDRRFRRARGGRRAYPWAGFGAPFAVVAGSPLVAAPVVPLLAQSPPWTWGGVVPAAGTAFLLVRRISPPWWRRQHGWMAGRAVLLLFLVAGVESSILDRDLPVRPQAGRILLVALIVTAGYLACWRMVDTGYWPVLSVRDGSVLLLVAAGAAVLRRDEEPLLIGAVAAAGAAAMLSGLWRLPRWLRHGPPAWPRPPGLATWPPEPGQVWNATVDREDRAVVVWELRTDGAYVLPVTPSETATDRLRLPLAEWHRVLSDDAWLSLQLTPVPYTGFRSVRGRCPQRFWERVGRRTLGVPRPERTALGRRLRAAANR</sequence>
<reference evidence="2 3" key="1">
    <citation type="submission" date="2018-03" db="EMBL/GenBank/DDBJ databases">
        <title>Genomic Encyclopedia of Archaeal and Bacterial Type Strains, Phase II (KMG-II): from individual species to whole genera.</title>
        <authorList>
            <person name="Goeker M."/>
        </authorList>
    </citation>
    <scope>NUCLEOTIDE SEQUENCE [LARGE SCALE GENOMIC DNA]</scope>
    <source>
        <strain evidence="2 3">DSM 43146</strain>
    </source>
</reference>
<evidence type="ECO:0000313" key="2">
    <source>
        <dbReference type="EMBL" id="PRX22605.1"/>
    </source>
</evidence>
<dbReference type="RefSeq" id="WP_106317403.1">
    <property type="nucleotide sequence ID" value="NZ_BOMO01000020.1"/>
</dbReference>
<dbReference type="AlphaFoldDB" id="A0A2T0KGN9"/>
<accession>A0A2T0KGN9</accession>
<feature type="transmembrane region" description="Helical" evidence="1">
    <location>
        <begin position="34"/>
        <end position="55"/>
    </location>
</feature>
<name>A0A2T0KGN9_9ACTN</name>
<feature type="transmembrane region" description="Helical" evidence="1">
    <location>
        <begin position="154"/>
        <end position="174"/>
    </location>
</feature>
<feature type="transmembrane region" description="Helical" evidence="1">
    <location>
        <begin position="67"/>
        <end position="86"/>
    </location>
</feature>
<feature type="transmembrane region" description="Helical" evidence="1">
    <location>
        <begin position="98"/>
        <end position="117"/>
    </location>
</feature>
<keyword evidence="1" id="KW-1133">Transmembrane helix</keyword>
<keyword evidence="1" id="KW-0812">Transmembrane</keyword>
<dbReference type="OrthoDB" id="3295034at2"/>
<feature type="transmembrane region" description="Helical" evidence="1">
    <location>
        <begin position="181"/>
        <end position="199"/>
    </location>
</feature>
<keyword evidence="3" id="KW-1185">Reference proteome</keyword>
<feature type="transmembrane region" description="Helical" evidence="1">
    <location>
        <begin position="129"/>
        <end position="148"/>
    </location>
</feature>
<protein>
    <submittedName>
        <fullName evidence="2">Uncharacterized protein</fullName>
    </submittedName>
</protein>
<evidence type="ECO:0000313" key="3">
    <source>
        <dbReference type="Proteomes" id="UP000239415"/>
    </source>
</evidence>
<keyword evidence="1" id="KW-0472">Membrane</keyword>
<evidence type="ECO:0000256" key="1">
    <source>
        <dbReference type="SAM" id="Phobius"/>
    </source>
</evidence>
<dbReference type="EMBL" id="PVMZ01000004">
    <property type="protein sequence ID" value="PRX22605.1"/>
    <property type="molecule type" value="Genomic_DNA"/>
</dbReference>
<comment type="caution">
    <text evidence="2">The sequence shown here is derived from an EMBL/GenBank/DDBJ whole genome shotgun (WGS) entry which is preliminary data.</text>
</comment>